<dbReference type="PROSITE" id="PS51257">
    <property type="entry name" value="PROKAR_LIPOPROTEIN"/>
    <property type="match status" value="1"/>
</dbReference>
<dbReference type="Pfam" id="PF03180">
    <property type="entry name" value="Lipoprotein_9"/>
    <property type="match status" value="1"/>
</dbReference>
<evidence type="ECO:0000256" key="4">
    <source>
        <dbReference type="ARBA" id="ARBA00023139"/>
    </source>
</evidence>
<dbReference type="Proteomes" id="UP000195611">
    <property type="component" value="Unassembled WGS sequence"/>
</dbReference>
<reference evidence="10 11" key="1">
    <citation type="submission" date="2017-02" db="EMBL/GenBank/DDBJ databases">
        <authorList>
            <person name="Peterson S.W."/>
        </authorList>
    </citation>
    <scope>NUCLEOTIDE SEQUENCE [LARGE SCALE GENOMIC DNA]</scope>
    <source>
        <strain evidence="10 11">42ea</strain>
    </source>
</reference>
<dbReference type="SUPFAM" id="SSF53850">
    <property type="entry name" value="Periplasmic binding protein-like II"/>
    <property type="match status" value="1"/>
</dbReference>
<protein>
    <recommendedName>
        <fullName evidence="6">Lipoprotein</fullName>
    </recommendedName>
</protein>
<dbReference type="RefSeq" id="WP_087058713.1">
    <property type="nucleotide sequence ID" value="NZ_FUKW01000094.1"/>
</dbReference>
<evidence type="ECO:0000313" key="10">
    <source>
        <dbReference type="EMBL" id="SJN36080.1"/>
    </source>
</evidence>
<proteinExistence type="inferred from homology"/>
<feature type="chain" id="PRO_5039441569" description="Lipoprotein" evidence="9">
    <location>
        <begin position="24"/>
        <end position="285"/>
    </location>
</feature>
<keyword evidence="3" id="KW-0472">Membrane</keyword>
<evidence type="ECO:0000256" key="8">
    <source>
        <dbReference type="SAM" id="MobiDB-lite"/>
    </source>
</evidence>
<keyword evidence="5 6" id="KW-0449">Lipoprotein</keyword>
<dbReference type="PANTHER" id="PTHR30429">
    <property type="entry name" value="D-METHIONINE-BINDING LIPOPROTEIN METQ"/>
    <property type="match status" value="1"/>
</dbReference>
<keyword evidence="2 9" id="KW-0732">Signal</keyword>
<gene>
    <name evidence="10" type="ORF">FM115_07060</name>
</gene>
<evidence type="ECO:0000256" key="6">
    <source>
        <dbReference type="PIRNR" id="PIRNR002854"/>
    </source>
</evidence>
<dbReference type="GeneID" id="96911141"/>
<evidence type="ECO:0000256" key="7">
    <source>
        <dbReference type="PIRSR" id="PIRSR002854-1"/>
    </source>
</evidence>
<evidence type="ECO:0000256" key="3">
    <source>
        <dbReference type="ARBA" id="ARBA00023136"/>
    </source>
</evidence>
<organism evidence="10 11">
    <name type="scientific">Marinilactibacillus psychrotolerans 42ea</name>
    <dbReference type="NCBI Taxonomy" id="1255609"/>
    <lineage>
        <taxon>Bacteria</taxon>
        <taxon>Bacillati</taxon>
        <taxon>Bacillota</taxon>
        <taxon>Bacilli</taxon>
        <taxon>Lactobacillales</taxon>
        <taxon>Carnobacteriaceae</taxon>
        <taxon>Marinilactibacillus</taxon>
    </lineage>
</organism>
<feature type="lipid moiety-binding region" description="S-diacylglycerol cysteine" evidence="7">
    <location>
        <position position="22"/>
    </location>
</feature>
<evidence type="ECO:0000256" key="5">
    <source>
        <dbReference type="ARBA" id="ARBA00023288"/>
    </source>
</evidence>
<dbReference type="PANTHER" id="PTHR30429:SF0">
    <property type="entry name" value="METHIONINE-BINDING LIPOPROTEIN METQ"/>
    <property type="match status" value="1"/>
</dbReference>
<evidence type="ECO:0000313" key="11">
    <source>
        <dbReference type="Proteomes" id="UP000195611"/>
    </source>
</evidence>
<feature type="compositionally biased region" description="Low complexity" evidence="8">
    <location>
        <begin position="23"/>
        <end position="39"/>
    </location>
</feature>
<comment type="subcellular location">
    <subcellularLocation>
        <location evidence="1">Membrane</location>
        <topology evidence="1">Lipid-anchor</topology>
    </subcellularLocation>
</comment>
<dbReference type="AlphaFoldDB" id="A0A1R4JVH1"/>
<dbReference type="InterPro" id="IPR004872">
    <property type="entry name" value="Lipoprotein_NlpA"/>
</dbReference>
<accession>A0A1R4JVH1</accession>
<evidence type="ECO:0000256" key="1">
    <source>
        <dbReference type="ARBA" id="ARBA00004635"/>
    </source>
</evidence>
<evidence type="ECO:0000256" key="9">
    <source>
        <dbReference type="SAM" id="SignalP"/>
    </source>
</evidence>
<keyword evidence="4" id="KW-0564">Palmitate</keyword>
<dbReference type="PIRSF" id="PIRSF002854">
    <property type="entry name" value="MetQ"/>
    <property type="match status" value="1"/>
</dbReference>
<dbReference type="GO" id="GO:0016020">
    <property type="term" value="C:membrane"/>
    <property type="evidence" value="ECO:0007669"/>
    <property type="project" value="UniProtKB-SubCell"/>
</dbReference>
<feature type="region of interest" description="Disordered" evidence="8">
    <location>
        <begin position="23"/>
        <end position="49"/>
    </location>
</feature>
<evidence type="ECO:0000256" key="2">
    <source>
        <dbReference type="ARBA" id="ARBA00022729"/>
    </source>
</evidence>
<sequence length="285" mass="31071">MSKSLLKKVLLSAGAVALLSACGNGSDSSNEESSGNAGSEETKTLTVGATNTPHGEILEFVKPTLEEEGVELDIVTYTDYPLINQALADGDLDANYFQHVPYFNAEVEENGYDFANAGGIHIEPIAAYSQRYEKLEDLPEGAEILVSSNAPDYGRILEILQDHGLIKLKEGVDITEATFDDIAENERNLDFQYDYDPALMVQLLNSDEGDVVFINSNFAVDNDINPVEDSIAIQSEDSPYANIIAVRSEDAENEAIQKLVDALHSEETQDYILENWGGSVVPVSK</sequence>
<name>A0A1R4JVH1_9LACT</name>
<feature type="signal peptide" evidence="9">
    <location>
        <begin position="1"/>
        <end position="23"/>
    </location>
</feature>
<comment type="similarity">
    <text evidence="6">Belongs to the nlpA lipoprotein family.</text>
</comment>
<dbReference type="EMBL" id="FUKW01000094">
    <property type="protein sequence ID" value="SJN36080.1"/>
    <property type="molecule type" value="Genomic_DNA"/>
</dbReference>
<dbReference type="Gene3D" id="3.40.190.10">
    <property type="entry name" value="Periplasmic binding protein-like II"/>
    <property type="match status" value="2"/>
</dbReference>